<protein>
    <submittedName>
        <fullName evidence="7">Peptidoglycan-binding protein</fullName>
    </submittedName>
</protein>
<dbReference type="GO" id="GO:0008234">
    <property type="term" value="F:cysteine-type peptidase activity"/>
    <property type="evidence" value="ECO:0007669"/>
    <property type="project" value="UniProtKB-KW"/>
</dbReference>
<keyword evidence="8" id="KW-1185">Reference proteome</keyword>
<dbReference type="InterPro" id="IPR002477">
    <property type="entry name" value="Peptidoglycan-bd-like"/>
</dbReference>
<evidence type="ECO:0000313" key="7">
    <source>
        <dbReference type="EMBL" id="MCR6098508.1"/>
    </source>
</evidence>
<dbReference type="InterPro" id="IPR038765">
    <property type="entry name" value="Papain-like_cys_pep_sf"/>
</dbReference>
<dbReference type="InterPro" id="IPR036365">
    <property type="entry name" value="PGBD-like_sf"/>
</dbReference>
<keyword evidence="2" id="KW-0645">Protease</keyword>
<feature type="compositionally biased region" description="Low complexity" evidence="5">
    <location>
        <begin position="393"/>
        <end position="410"/>
    </location>
</feature>
<gene>
    <name evidence="7" type="ORF">HXA33_18545</name>
</gene>
<keyword evidence="3" id="KW-0378">Hydrolase</keyword>
<dbReference type="PROSITE" id="PS51935">
    <property type="entry name" value="NLPC_P60"/>
    <property type="match status" value="1"/>
</dbReference>
<dbReference type="GO" id="GO:0006508">
    <property type="term" value="P:proteolysis"/>
    <property type="evidence" value="ECO:0007669"/>
    <property type="project" value="UniProtKB-KW"/>
</dbReference>
<dbReference type="Gene3D" id="3.90.1720.10">
    <property type="entry name" value="endopeptidase domain like (from Nostoc punctiforme)"/>
    <property type="match status" value="1"/>
</dbReference>
<dbReference type="EMBL" id="JABXYM010000002">
    <property type="protein sequence ID" value="MCR6098508.1"/>
    <property type="molecule type" value="Genomic_DNA"/>
</dbReference>
<name>A0A9Q4G134_SALAG</name>
<evidence type="ECO:0000313" key="8">
    <source>
        <dbReference type="Proteomes" id="UP001057753"/>
    </source>
</evidence>
<evidence type="ECO:0000259" key="6">
    <source>
        <dbReference type="PROSITE" id="PS51935"/>
    </source>
</evidence>
<sequence>MSFFESKVRSGLLVSAVAAGSVLVAPNLTEASFGEENLRYGMKSDDVKTLQGILQEKGYYEPLVVSGSFDETTREAVKKFQADHNLSSDGVVGPLTFSVLKGQTIPKKSSESIEENRAVDIMDSTYNDDALMSVSPISYPSQLMKDGTRNDDVSNLQAYLKKAGFYDYPVITGNYGNLTKQAVTTFQTARSLKADGLAGPITLTKVNEEINGSSFSKEEEIVATTVSRSTSLSGVVLRQGSSGAAVRELQSELKNLGYYTSTVDGAYGPLTAEAVRKLQRDKNIAVDGIFGPQTYSKLSGTSSSSNNSTQTSTSSSNSSSLSGVVLRQGSRGSQVRELQTRLKNLGYLTSSVDGVYGPLTAEAVRKLQRQTNISADGVFGPQTLAQLNRNISYNQSTSSNNSNNSSNNSSATVLKQGSSGAAVRELQNMLRATGHHTSSVDGQFGPLTKSAVQRFQREWGLIADGIATQATLDKLEEVAAVHMSDSNSSSGSGSKSFNAMNLIADASNYVGVPYVWGGTTASGFDCSGFVQHVFRNNGVNLPRTVAQQWNATTSVSNPSVGDIVYFETYKSGPSHNGIYIGNNQFIHSGSSSGVTVTSMDNRYWKERYIGARRAR</sequence>
<dbReference type="SUPFAM" id="SSF54001">
    <property type="entry name" value="Cysteine proteinases"/>
    <property type="match status" value="1"/>
</dbReference>
<feature type="region of interest" description="Disordered" evidence="5">
    <location>
        <begin position="393"/>
        <end position="418"/>
    </location>
</feature>
<reference evidence="7" key="1">
    <citation type="submission" date="2020-06" db="EMBL/GenBank/DDBJ databases">
        <title>Insight into the genomes of haloalkaliphilic bacilli from Kenyan soda lakes.</title>
        <authorList>
            <person name="Mwirichia R."/>
            <person name="Villamizar G.C."/>
            <person name="Poehlein A."/>
            <person name="Mugweru J."/>
            <person name="Kipnyargis A."/>
            <person name="Kiplimo D."/>
            <person name="Orwa P."/>
            <person name="Daniel R."/>
        </authorList>
    </citation>
    <scope>NUCLEOTIDE SEQUENCE</scope>
    <source>
        <strain evidence="7">B1096_S55</strain>
    </source>
</reference>
<organism evidence="7 8">
    <name type="scientific">Salipaludibacillus agaradhaerens</name>
    <name type="common">Bacillus agaradhaerens</name>
    <dbReference type="NCBI Taxonomy" id="76935"/>
    <lineage>
        <taxon>Bacteria</taxon>
        <taxon>Bacillati</taxon>
        <taxon>Bacillota</taxon>
        <taxon>Bacilli</taxon>
        <taxon>Bacillales</taxon>
        <taxon>Bacillaceae</taxon>
    </lineage>
</organism>
<dbReference type="InterPro" id="IPR036366">
    <property type="entry name" value="PGBDSf"/>
</dbReference>
<keyword evidence="4" id="KW-0788">Thiol protease</keyword>
<comment type="similarity">
    <text evidence="1">Belongs to the peptidase C40 family.</text>
</comment>
<dbReference type="Pfam" id="PF00877">
    <property type="entry name" value="NLPC_P60"/>
    <property type="match status" value="1"/>
</dbReference>
<dbReference type="InterPro" id="IPR051202">
    <property type="entry name" value="Peptidase_C40"/>
</dbReference>
<dbReference type="SUPFAM" id="SSF47090">
    <property type="entry name" value="PGBD-like"/>
    <property type="match status" value="5"/>
</dbReference>
<comment type="caution">
    <text evidence="7">The sequence shown here is derived from an EMBL/GenBank/DDBJ whole genome shotgun (WGS) entry which is preliminary data.</text>
</comment>
<dbReference type="Proteomes" id="UP001057753">
    <property type="component" value="Unassembled WGS sequence"/>
</dbReference>
<dbReference type="Gene3D" id="1.10.101.10">
    <property type="entry name" value="PGBD-like superfamily/PGBD"/>
    <property type="match status" value="5"/>
</dbReference>
<dbReference type="Pfam" id="PF01471">
    <property type="entry name" value="PG_binding_1"/>
    <property type="match status" value="5"/>
</dbReference>
<feature type="compositionally biased region" description="Low complexity" evidence="5">
    <location>
        <begin position="299"/>
        <end position="322"/>
    </location>
</feature>
<dbReference type="AlphaFoldDB" id="A0A9Q4G134"/>
<accession>A0A9Q4G134</accession>
<feature type="region of interest" description="Disordered" evidence="5">
    <location>
        <begin position="297"/>
        <end position="335"/>
    </location>
</feature>
<feature type="domain" description="NlpC/P60" evidence="6">
    <location>
        <begin position="496"/>
        <end position="615"/>
    </location>
</feature>
<evidence type="ECO:0000256" key="4">
    <source>
        <dbReference type="ARBA" id="ARBA00022807"/>
    </source>
</evidence>
<evidence type="ECO:0000256" key="5">
    <source>
        <dbReference type="SAM" id="MobiDB-lite"/>
    </source>
</evidence>
<dbReference type="PANTHER" id="PTHR47053">
    <property type="entry name" value="MUREIN DD-ENDOPEPTIDASE MEPH-RELATED"/>
    <property type="match status" value="1"/>
</dbReference>
<dbReference type="RefSeq" id="WP_257822930.1">
    <property type="nucleotide sequence ID" value="NZ_JABXYM010000002.1"/>
</dbReference>
<dbReference type="InterPro" id="IPR000064">
    <property type="entry name" value="NLP_P60_dom"/>
</dbReference>
<evidence type="ECO:0000256" key="1">
    <source>
        <dbReference type="ARBA" id="ARBA00007074"/>
    </source>
</evidence>
<proteinExistence type="inferred from homology"/>
<evidence type="ECO:0000256" key="2">
    <source>
        <dbReference type="ARBA" id="ARBA00022670"/>
    </source>
</evidence>
<dbReference type="PANTHER" id="PTHR47053:SF1">
    <property type="entry name" value="MUREIN DD-ENDOPEPTIDASE MEPH-RELATED"/>
    <property type="match status" value="1"/>
</dbReference>
<evidence type="ECO:0000256" key="3">
    <source>
        <dbReference type="ARBA" id="ARBA00022801"/>
    </source>
</evidence>